<dbReference type="EMBL" id="HBIX01035001">
    <property type="protein sequence ID" value="CAE0730095.1"/>
    <property type="molecule type" value="Transcribed_RNA"/>
</dbReference>
<keyword evidence="1" id="KW-0732">Signal</keyword>
<gene>
    <name evidence="2" type="ORF">PAUS00366_LOCUS22881</name>
</gene>
<evidence type="ECO:0000313" key="2">
    <source>
        <dbReference type="EMBL" id="CAE0730095.1"/>
    </source>
</evidence>
<feature type="chain" id="PRO_5031528604" evidence="1">
    <location>
        <begin position="22"/>
        <end position="176"/>
    </location>
</feature>
<proteinExistence type="predicted"/>
<sequence>MNHLLLSLSCWMAVCSTTTLGFSPTQRYAAQQPSSLKNYYSRQTQSPLILFLVSGNEDSDFPPDDSADYSGDVDWDAEWKKVVAKDGKLEDGKERPGNDFYKSEAEIAAIKAANTATKKVAEAGSSVSNMMPDVRSLSGDWRFWIGVLALVSVGLSLLSAPSSDISTGLSGDSFYV</sequence>
<protein>
    <submittedName>
        <fullName evidence="2">Uncharacterized protein</fullName>
    </submittedName>
</protein>
<name>A0A7S4AXD6_9STRA</name>
<feature type="signal peptide" evidence="1">
    <location>
        <begin position="1"/>
        <end position="21"/>
    </location>
</feature>
<organism evidence="2">
    <name type="scientific">Pseudo-nitzschia australis</name>
    <dbReference type="NCBI Taxonomy" id="44445"/>
    <lineage>
        <taxon>Eukaryota</taxon>
        <taxon>Sar</taxon>
        <taxon>Stramenopiles</taxon>
        <taxon>Ochrophyta</taxon>
        <taxon>Bacillariophyta</taxon>
        <taxon>Bacillariophyceae</taxon>
        <taxon>Bacillariophycidae</taxon>
        <taxon>Bacillariales</taxon>
        <taxon>Bacillariaceae</taxon>
        <taxon>Pseudo-nitzschia</taxon>
    </lineage>
</organism>
<reference evidence="2" key="1">
    <citation type="submission" date="2021-01" db="EMBL/GenBank/DDBJ databases">
        <authorList>
            <person name="Corre E."/>
            <person name="Pelletier E."/>
            <person name="Niang G."/>
            <person name="Scheremetjew M."/>
            <person name="Finn R."/>
            <person name="Kale V."/>
            <person name="Holt S."/>
            <person name="Cochrane G."/>
            <person name="Meng A."/>
            <person name="Brown T."/>
            <person name="Cohen L."/>
        </authorList>
    </citation>
    <scope>NUCLEOTIDE SEQUENCE</scope>
    <source>
        <strain evidence="2">10249 10 AB</strain>
    </source>
</reference>
<evidence type="ECO:0000256" key="1">
    <source>
        <dbReference type="SAM" id="SignalP"/>
    </source>
</evidence>
<dbReference type="AlphaFoldDB" id="A0A7S4AXD6"/>
<accession>A0A7S4AXD6</accession>